<reference evidence="2 3" key="1">
    <citation type="journal article" date="2014" name="PLoS ONE">
        <title>Global Analysis of Gene Expression Profiles in Physic Nut (Jatropha curcas L.) Seedlings Exposed to Salt Stress.</title>
        <authorList>
            <person name="Zhang L."/>
            <person name="Zhang C."/>
            <person name="Wu P."/>
            <person name="Chen Y."/>
            <person name="Li M."/>
            <person name="Jiang H."/>
            <person name="Wu G."/>
        </authorList>
    </citation>
    <scope>NUCLEOTIDE SEQUENCE [LARGE SCALE GENOMIC DNA]</scope>
    <source>
        <strain evidence="3">cv. GZQX0401</strain>
        <tissue evidence="2">Young leaves</tissue>
    </source>
</reference>
<evidence type="ECO:0000313" key="2">
    <source>
        <dbReference type="EMBL" id="KDP23954.1"/>
    </source>
</evidence>
<organism evidence="2 3">
    <name type="scientific">Jatropha curcas</name>
    <name type="common">Barbados nut</name>
    <dbReference type="NCBI Taxonomy" id="180498"/>
    <lineage>
        <taxon>Eukaryota</taxon>
        <taxon>Viridiplantae</taxon>
        <taxon>Streptophyta</taxon>
        <taxon>Embryophyta</taxon>
        <taxon>Tracheophyta</taxon>
        <taxon>Spermatophyta</taxon>
        <taxon>Magnoliopsida</taxon>
        <taxon>eudicotyledons</taxon>
        <taxon>Gunneridae</taxon>
        <taxon>Pentapetalae</taxon>
        <taxon>rosids</taxon>
        <taxon>fabids</taxon>
        <taxon>Malpighiales</taxon>
        <taxon>Euphorbiaceae</taxon>
        <taxon>Crotonoideae</taxon>
        <taxon>Jatropheae</taxon>
        <taxon>Jatropha</taxon>
    </lineage>
</organism>
<accession>A0A067JWM4</accession>
<feature type="compositionally biased region" description="Basic residues" evidence="1">
    <location>
        <begin position="184"/>
        <end position="198"/>
    </location>
</feature>
<dbReference type="Proteomes" id="UP000027138">
    <property type="component" value="Unassembled WGS sequence"/>
</dbReference>
<name>A0A067JWM4_JATCU</name>
<protein>
    <submittedName>
        <fullName evidence="2">Uncharacterized protein</fullName>
    </submittedName>
</protein>
<evidence type="ECO:0000313" key="3">
    <source>
        <dbReference type="Proteomes" id="UP000027138"/>
    </source>
</evidence>
<dbReference type="AlphaFoldDB" id="A0A067JWM4"/>
<feature type="region of interest" description="Disordered" evidence="1">
    <location>
        <begin position="166"/>
        <end position="198"/>
    </location>
</feature>
<evidence type="ECO:0000256" key="1">
    <source>
        <dbReference type="SAM" id="MobiDB-lite"/>
    </source>
</evidence>
<proteinExistence type="predicted"/>
<dbReference type="EMBL" id="KK915158">
    <property type="protein sequence ID" value="KDP23954.1"/>
    <property type="molecule type" value="Genomic_DNA"/>
</dbReference>
<gene>
    <name evidence="2" type="ORF">JCGZ_25342</name>
</gene>
<sequence>MAHPLTCAPGSQSLILADRSNPHMTSPLIVFPFSLLFSIRTGGNPVVSIQSRSSDAYNRRPPCGLQSNLDYQIARSGFTRAESNLRALGLETDDWSGAGAAGPPETDAGGGAELQQWRYWRLCSGGVISWRWRYAIWSRMKRCCWRDAVAWWRDAGSPARRGSARFVEARSASAPSPAMELQAQHRRREERKRKRKEE</sequence>
<keyword evidence="3" id="KW-1185">Reference proteome</keyword>